<dbReference type="Gene3D" id="3.40.50.2300">
    <property type="match status" value="1"/>
</dbReference>
<name>A0A3D9KH13_9BACL</name>
<dbReference type="EMBL" id="QRDZ01000004">
    <property type="protein sequence ID" value="RED85437.1"/>
    <property type="molecule type" value="Genomic_DNA"/>
</dbReference>
<dbReference type="PROSITE" id="PS50110">
    <property type="entry name" value="RESPONSE_REGULATORY"/>
    <property type="match status" value="1"/>
</dbReference>
<evidence type="ECO:0000256" key="1">
    <source>
        <dbReference type="PROSITE-ProRule" id="PRU00169"/>
    </source>
</evidence>
<evidence type="ECO:0000313" key="3">
    <source>
        <dbReference type="EMBL" id="RED85437.1"/>
    </source>
</evidence>
<dbReference type="GO" id="GO:0000160">
    <property type="term" value="P:phosphorelay signal transduction system"/>
    <property type="evidence" value="ECO:0007669"/>
    <property type="project" value="InterPro"/>
</dbReference>
<dbReference type="Proteomes" id="UP000256977">
    <property type="component" value="Unassembled WGS sequence"/>
</dbReference>
<dbReference type="InterPro" id="IPR001789">
    <property type="entry name" value="Sig_transdc_resp-reg_receiver"/>
</dbReference>
<gene>
    <name evidence="3" type="ORF">DFP98_104142</name>
</gene>
<dbReference type="RefSeq" id="WP_181917533.1">
    <property type="nucleotide sequence ID" value="NZ_QRDZ01000004.1"/>
</dbReference>
<keyword evidence="1" id="KW-0597">Phosphoprotein</keyword>
<protein>
    <submittedName>
        <fullName evidence="3">Response regulator receiver domain-containing protein</fullName>
    </submittedName>
</protein>
<dbReference type="SUPFAM" id="SSF52172">
    <property type="entry name" value="CheY-like"/>
    <property type="match status" value="1"/>
</dbReference>
<accession>A0A3D9KH13</accession>
<feature type="domain" description="Response regulatory" evidence="2">
    <location>
        <begin position="3"/>
        <end position="117"/>
    </location>
</feature>
<dbReference type="InterPro" id="IPR052048">
    <property type="entry name" value="ST_Response_Regulator"/>
</dbReference>
<dbReference type="Pfam" id="PF00072">
    <property type="entry name" value="Response_reg"/>
    <property type="match status" value="1"/>
</dbReference>
<organism evidence="3 4">
    <name type="scientific">Cohnella phaseoli</name>
    <dbReference type="NCBI Taxonomy" id="456490"/>
    <lineage>
        <taxon>Bacteria</taxon>
        <taxon>Bacillati</taxon>
        <taxon>Bacillota</taxon>
        <taxon>Bacilli</taxon>
        <taxon>Bacillales</taxon>
        <taxon>Paenibacillaceae</taxon>
        <taxon>Cohnella</taxon>
    </lineage>
</organism>
<keyword evidence="4" id="KW-1185">Reference proteome</keyword>
<comment type="caution">
    <text evidence="3">The sequence shown here is derived from an EMBL/GenBank/DDBJ whole genome shotgun (WGS) entry which is preliminary data.</text>
</comment>
<evidence type="ECO:0000259" key="2">
    <source>
        <dbReference type="PROSITE" id="PS50110"/>
    </source>
</evidence>
<dbReference type="InterPro" id="IPR011006">
    <property type="entry name" value="CheY-like_superfamily"/>
</dbReference>
<proteinExistence type="predicted"/>
<dbReference type="PANTHER" id="PTHR43228">
    <property type="entry name" value="TWO-COMPONENT RESPONSE REGULATOR"/>
    <property type="match status" value="1"/>
</dbReference>
<dbReference type="PANTHER" id="PTHR43228:SF1">
    <property type="entry name" value="TWO-COMPONENT RESPONSE REGULATOR ARR22"/>
    <property type="match status" value="1"/>
</dbReference>
<sequence>MANIMIVDDSPIFRRSLREILESMGHRIVKEAEDGREAVRTYTDNIDLVTMDIQLPGIDGIEAVRHIRALNSEATIVMISSVEQRSRVYDAIKLGAKHYIIKPFTDEKVCEVVNAVLSNPRNGSSLPIASSQTPVQLAPAWKEEPLERFPKKKEPLRLEIPHMPNIPFELVRKDGRSVLTLQRHIVDSNVRLLCSCLQGLLYFRKMKYVIEVWEPIRHEEGQLLLIDFVSAVRQRNGTAAIVTSDIGYFAQLKAQLQNGIYRTYAEIEW</sequence>
<evidence type="ECO:0000313" key="4">
    <source>
        <dbReference type="Proteomes" id="UP000256977"/>
    </source>
</evidence>
<dbReference type="AlphaFoldDB" id="A0A3D9KH13"/>
<feature type="modified residue" description="4-aspartylphosphate" evidence="1">
    <location>
        <position position="52"/>
    </location>
</feature>
<reference evidence="3 4" key="1">
    <citation type="submission" date="2018-07" db="EMBL/GenBank/DDBJ databases">
        <title>Genomic Encyclopedia of Type Strains, Phase III (KMG-III): the genomes of soil and plant-associated and newly described type strains.</title>
        <authorList>
            <person name="Whitman W."/>
        </authorList>
    </citation>
    <scope>NUCLEOTIDE SEQUENCE [LARGE SCALE GENOMIC DNA]</scope>
    <source>
        <strain evidence="3 4">CECT 7287</strain>
    </source>
</reference>
<dbReference type="SMART" id="SM00448">
    <property type="entry name" value="REC"/>
    <property type="match status" value="1"/>
</dbReference>